<dbReference type="Gene3D" id="3.10.105.10">
    <property type="entry name" value="Dipeptide-binding Protein, Domain 3"/>
    <property type="match status" value="1"/>
</dbReference>
<name>A0A845BNU6_9PROT</name>
<keyword evidence="7" id="KW-1185">Reference proteome</keyword>
<evidence type="ECO:0000256" key="2">
    <source>
        <dbReference type="ARBA" id="ARBA00005695"/>
    </source>
</evidence>
<dbReference type="InterPro" id="IPR039424">
    <property type="entry name" value="SBP_5"/>
</dbReference>
<proteinExistence type="inferred from homology"/>
<reference evidence="6 7" key="1">
    <citation type="submission" date="2019-03" db="EMBL/GenBank/DDBJ databases">
        <title>Roseomonas sp. a novel Roseomonas species isolated from Sea whip Gorgonian.</title>
        <authorList>
            <person name="Li F."/>
            <person name="Pan X."/>
            <person name="Huang S."/>
            <person name="Li Z."/>
            <person name="Meng B."/>
        </authorList>
    </citation>
    <scope>NUCLEOTIDE SEQUENCE [LARGE SCALE GENOMIC DNA]</scope>
    <source>
        <strain evidence="6 7">M0104</strain>
    </source>
</reference>
<dbReference type="Proteomes" id="UP000460715">
    <property type="component" value="Unassembled WGS sequence"/>
</dbReference>
<dbReference type="InterPro" id="IPR000914">
    <property type="entry name" value="SBP_5_dom"/>
</dbReference>
<comment type="caution">
    <text evidence="6">The sequence shown here is derived from an EMBL/GenBank/DDBJ whole genome shotgun (WGS) entry which is preliminary data.</text>
</comment>
<dbReference type="RefSeq" id="WP_160938477.1">
    <property type="nucleotide sequence ID" value="NZ_SNVJ01000017.1"/>
</dbReference>
<feature type="chain" id="PRO_5032835549" evidence="4">
    <location>
        <begin position="30"/>
        <end position="532"/>
    </location>
</feature>
<feature type="domain" description="Solute-binding protein family 5" evidence="5">
    <location>
        <begin position="77"/>
        <end position="437"/>
    </location>
</feature>
<dbReference type="SUPFAM" id="SSF53850">
    <property type="entry name" value="Periplasmic binding protein-like II"/>
    <property type="match status" value="1"/>
</dbReference>
<comment type="similarity">
    <text evidence="2">Belongs to the bacterial solute-binding protein 5 family.</text>
</comment>
<evidence type="ECO:0000256" key="4">
    <source>
        <dbReference type="SAM" id="SignalP"/>
    </source>
</evidence>
<dbReference type="GO" id="GO:1904680">
    <property type="term" value="F:peptide transmembrane transporter activity"/>
    <property type="evidence" value="ECO:0007669"/>
    <property type="project" value="TreeGrafter"/>
</dbReference>
<dbReference type="OrthoDB" id="7232729at2"/>
<comment type="subcellular location">
    <subcellularLocation>
        <location evidence="1">Periplasm</location>
    </subcellularLocation>
</comment>
<accession>A0A845BNU6</accession>
<dbReference type="CDD" id="cd08502">
    <property type="entry name" value="PBP2_NikA_DppA_OppA_like_16"/>
    <property type="match status" value="1"/>
</dbReference>
<gene>
    <name evidence="6" type="ORF">E0493_17115</name>
</gene>
<feature type="signal peptide" evidence="4">
    <location>
        <begin position="1"/>
        <end position="29"/>
    </location>
</feature>
<dbReference type="EMBL" id="SNVJ01000017">
    <property type="protein sequence ID" value="MXP65069.1"/>
    <property type="molecule type" value="Genomic_DNA"/>
</dbReference>
<evidence type="ECO:0000256" key="3">
    <source>
        <dbReference type="ARBA" id="ARBA00022729"/>
    </source>
</evidence>
<dbReference type="GO" id="GO:0043190">
    <property type="term" value="C:ATP-binding cassette (ABC) transporter complex"/>
    <property type="evidence" value="ECO:0007669"/>
    <property type="project" value="InterPro"/>
</dbReference>
<dbReference type="PANTHER" id="PTHR30290:SF38">
    <property type="entry name" value="D,D-DIPEPTIDE-BINDING PERIPLASMIC PROTEIN DDPA-RELATED"/>
    <property type="match status" value="1"/>
</dbReference>
<dbReference type="Gene3D" id="3.40.190.10">
    <property type="entry name" value="Periplasmic binding protein-like II"/>
    <property type="match status" value="1"/>
</dbReference>
<dbReference type="PANTHER" id="PTHR30290">
    <property type="entry name" value="PERIPLASMIC BINDING COMPONENT OF ABC TRANSPORTER"/>
    <property type="match status" value="1"/>
</dbReference>
<dbReference type="GO" id="GO:0030288">
    <property type="term" value="C:outer membrane-bounded periplasmic space"/>
    <property type="evidence" value="ECO:0007669"/>
    <property type="project" value="UniProtKB-ARBA"/>
</dbReference>
<dbReference type="PIRSF" id="PIRSF002741">
    <property type="entry name" value="MppA"/>
    <property type="match status" value="1"/>
</dbReference>
<organism evidence="6 7">
    <name type="scientific">Teichococcus coralli</name>
    <dbReference type="NCBI Taxonomy" id="2545983"/>
    <lineage>
        <taxon>Bacteria</taxon>
        <taxon>Pseudomonadati</taxon>
        <taxon>Pseudomonadota</taxon>
        <taxon>Alphaproteobacteria</taxon>
        <taxon>Acetobacterales</taxon>
        <taxon>Roseomonadaceae</taxon>
        <taxon>Roseomonas</taxon>
    </lineage>
</organism>
<dbReference type="AlphaFoldDB" id="A0A845BNU6"/>
<dbReference type="InterPro" id="IPR030678">
    <property type="entry name" value="Peptide/Ni-bd"/>
</dbReference>
<evidence type="ECO:0000259" key="5">
    <source>
        <dbReference type="Pfam" id="PF00496"/>
    </source>
</evidence>
<sequence length="532" mass="58446">MTRSRLAPLLSAAPLALVLALPPSSGAVAQPAPNRVLRVAPHADLKTLDPVFASIVITRMHGLMVYETLFAWDSKLQPHPQMVESFSTAPDNLAWTFRLREGLRFHDGQPVTSKDVIASLKRWMARDTVGGKLAEYTAALEAQDDRTFTLRLKKPTGMVPFALGSAVGQIPAIMRESDATTDPMKPVQNTIGSGPFLFNRAEWRSGARVVYDRNPDYKPRGEPADGLAGGRVVKLDRVEWTIMPDAATAAAALQAGEIDIWEQPSQDLIPVISRGRDIKVERYSSLDNQVMLRPNHLHPPFNDPRARLALAYATDQADFLAAGFGDEQWWKRCASYFVCGSPNGTDAGTEGYAKPNLETARKLLAESGYKGETMVITSSYDIAPIGRMAEVAAEALKKIGMKVDLQFADWGTVTTRQQNRAAPDQGGWNLFVTTASGPTMQSPITNIGTNMSCDRAWAGWPCDAEAEKLRNAVVEAVDDESRRAATEALHRRLAEVQPYRVLGQYTQPYARRANVSGVLNAPVMVFWNIEKK</sequence>
<evidence type="ECO:0000313" key="6">
    <source>
        <dbReference type="EMBL" id="MXP65069.1"/>
    </source>
</evidence>
<dbReference type="GO" id="GO:0015833">
    <property type="term" value="P:peptide transport"/>
    <property type="evidence" value="ECO:0007669"/>
    <property type="project" value="TreeGrafter"/>
</dbReference>
<keyword evidence="3 4" id="KW-0732">Signal</keyword>
<dbReference type="Pfam" id="PF00496">
    <property type="entry name" value="SBP_bac_5"/>
    <property type="match status" value="1"/>
</dbReference>
<protein>
    <submittedName>
        <fullName evidence="6">ABC transporter substrate-binding protein</fullName>
    </submittedName>
</protein>
<evidence type="ECO:0000256" key="1">
    <source>
        <dbReference type="ARBA" id="ARBA00004418"/>
    </source>
</evidence>
<evidence type="ECO:0000313" key="7">
    <source>
        <dbReference type="Proteomes" id="UP000460715"/>
    </source>
</evidence>